<name>A0A1G6J036_9MICO</name>
<feature type="compositionally biased region" description="Polar residues" evidence="5">
    <location>
        <begin position="25"/>
        <end position="35"/>
    </location>
</feature>
<dbReference type="EMBL" id="FMYG01000003">
    <property type="protein sequence ID" value="SDC12030.1"/>
    <property type="molecule type" value="Genomic_DNA"/>
</dbReference>
<evidence type="ECO:0000256" key="1">
    <source>
        <dbReference type="ARBA" id="ARBA00022512"/>
    </source>
</evidence>
<evidence type="ECO:0000256" key="2">
    <source>
        <dbReference type="ARBA" id="ARBA00022525"/>
    </source>
</evidence>
<keyword evidence="2" id="KW-0964">Secreted</keyword>
<reference evidence="9 10" key="1">
    <citation type="submission" date="2016-09" db="EMBL/GenBank/DDBJ databases">
        <authorList>
            <person name="Capua I."/>
            <person name="De Benedictis P."/>
            <person name="Joannis T."/>
            <person name="Lombin L.H."/>
            <person name="Cattoli G."/>
        </authorList>
    </citation>
    <scope>NUCLEOTIDE SEQUENCE [LARGE SCALE GENOMIC DNA]</scope>
    <source>
        <strain evidence="9 10">NIO-1002</strain>
    </source>
</reference>
<feature type="transmembrane region" description="Helical" evidence="6">
    <location>
        <begin position="99"/>
        <end position="120"/>
    </location>
</feature>
<dbReference type="Pfam" id="PF00746">
    <property type="entry name" value="Gram_pos_anchor"/>
    <property type="match status" value="1"/>
</dbReference>
<dbReference type="AlphaFoldDB" id="A0A1G6J036"/>
<keyword evidence="4" id="KW-0572">Peptidoglycan-anchor</keyword>
<evidence type="ECO:0000313" key="9">
    <source>
        <dbReference type="EMBL" id="SDC12030.1"/>
    </source>
</evidence>
<evidence type="ECO:0000256" key="3">
    <source>
        <dbReference type="ARBA" id="ARBA00022729"/>
    </source>
</evidence>
<evidence type="ECO:0000313" key="10">
    <source>
        <dbReference type="Proteomes" id="UP000183203"/>
    </source>
</evidence>
<feature type="signal peptide" evidence="7">
    <location>
        <begin position="1"/>
        <end position="21"/>
    </location>
</feature>
<feature type="chain" id="PRO_5038813937" evidence="7">
    <location>
        <begin position="22"/>
        <end position="125"/>
    </location>
</feature>
<dbReference type="NCBIfam" id="TIGR01167">
    <property type="entry name" value="LPXTG_anchor"/>
    <property type="match status" value="1"/>
</dbReference>
<keyword evidence="1" id="KW-0134">Cell wall</keyword>
<evidence type="ECO:0000256" key="6">
    <source>
        <dbReference type="SAM" id="Phobius"/>
    </source>
</evidence>
<evidence type="ECO:0000259" key="8">
    <source>
        <dbReference type="PROSITE" id="PS50847"/>
    </source>
</evidence>
<evidence type="ECO:0000256" key="4">
    <source>
        <dbReference type="ARBA" id="ARBA00023088"/>
    </source>
</evidence>
<feature type="region of interest" description="Disordered" evidence="5">
    <location>
        <begin position="19"/>
        <end position="93"/>
    </location>
</feature>
<dbReference type="STRING" id="993073.AS029_07070"/>
<dbReference type="InterPro" id="IPR019931">
    <property type="entry name" value="LPXTG_anchor"/>
</dbReference>
<keyword evidence="6" id="KW-0472">Membrane</keyword>
<feature type="domain" description="Gram-positive cocci surface proteins LPxTG" evidence="8">
    <location>
        <begin position="92"/>
        <end position="125"/>
    </location>
</feature>
<sequence>MMLKTTAAVLLALAVSTPVAAQGATGESSDGSLTISVEIPARTAAPTPLPTATPAPSATVAPTAAPSSTATPTSPAPAGSDPDADASRPGALPATGGEIALWAGALGAVALVAGLAIRAARRRRA</sequence>
<evidence type="ECO:0000256" key="5">
    <source>
        <dbReference type="SAM" id="MobiDB-lite"/>
    </source>
</evidence>
<feature type="compositionally biased region" description="Low complexity" evidence="5">
    <location>
        <begin position="54"/>
        <end position="81"/>
    </location>
</feature>
<keyword evidence="6" id="KW-1133">Transmembrane helix</keyword>
<evidence type="ECO:0000256" key="7">
    <source>
        <dbReference type="SAM" id="SignalP"/>
    </source>
</evidence>
<accession>A0A1G6J036</accession>
<keyword evidence="6" id="KW-0812">Transmembrane</keyword>
<gene>
    <name evidence="9" type="ORF">SAMN05216418_1669</name>
</gene>
<organism evidence="9 10">
    <name type="scientific">Microbacterium enclense</name>
    <dbReference type="NCBI Taxonomy" id="993073"/>
    <lineage>
        <taxon>Bacteria</taxon>
        <taxon>Bacillati</taxon>
        <taxon>Actinomycetota</taxon>
        <taxon>Actinomycetes</taxon>
        <taxon>Micrococcales</taxon>
        <taxon>Microbacteriaceae</taxon>
        <taxon>Microbacterium</taxon>
    </lineage>
</organism>
<dbReference type="PROSITE" id="PS50847">
    <property type="entry name" value="GRAM_POS_ANCHORING"/>
    <property type="match status" value="1"/>
</dbReference>
<protein>
    <submittedName>
        <fullName evidence="9">LPXTG-motif cell wall anchor domain-containing protein</fullName>
    </submittedName>
</protein>
<dbReference type="Proteomes" id="UP000183203">
    <property type="component" value="Unassembled WGS sequence"/>
</dbReference>
<keyword evidence="3 7" id="KW-0732">Signal</keyword>
<proteinExistence type="predicted"/>